<evidence type="ECO:0000256" key="6">
    <source>
        <dbReference type="ARBA" id="ARBA00023012"/>
    </source>
</evidence>
<reference evidence="10" key="1">
    <citation type="submission" date="2023-06" db="EMBL/GenBank/DDBJ databases">
        <title>Identification and characterization of horizontal gene transfer across gut microbiota members of farm animals based on homology search.</title>
        <authorList>
            <person name="Zeman M."/>
            <person name="Kubasova T."/>
            <person name="Jahodarova E."/>
            <person name="Nykrynova M."/>
            <person name="Rychlik I."/>
        </authorList>
    </citation>
    <scope>NUCLEOTIDE SEQUENCE [LARGE SCALE GENOMIC DNA]</scope>
    <source>
        <strain evidence="10">154_Feed</strain>
    </source>
</reference>
<dbReference type="GO" id="GO:0016301">
    <property type="term" value="F:kinase activity"/>
    <property type="evidence" value="ECO:0007669"/>
    <property type="project" value="UniProtKB-KW"/>
</dbReference>
<dbReference type="PANTHER" id="PTHR45453">
    <property type="entry name" value="PHOSPHATE REGULON SENSOR PROTEIN PHOR"/>
    <property type="match status" value="1"/>
</dbReference>
<evidence type="ECO:0000313" key="9">
    <source>
        <dbReference type="EMBL" id="MDM8275669.1"/>
    </source>
</evidence>
<evidence type="ECO:0000313" key="10">
    <source>
        <dbReference type="Proteomes" id="UP001529421"/>
    </source>
</evidence>
<evidence type="ECO:0000256" key="2">
    <source>
        <dbReference type="ARBA" id="ARBA00012438"/>
    </source>
</evidence>
<keyword evidence="3" id="KW-0597">Phosphoprotein</keyword>
<dbReference type="InterPro" id="IPR003594">
    <property type="entry name" value="HATPase_dom"/>
</dbReference>
<dbReference type="InterPro" id="IPR036890">
    <property type="entry name" value="HATPase_C_sf"/>
</dbReference>
<dbReference type="InterPro" id="IPR050351">
    <property type="entry name" value="BphY/WalK/GraS-like"/>
</dbReference>
<organism evidence="9 10">
    <name type="scientific">Enorma phocaeensis</name>
    <dbReference type="NCBI Taxonomy" id="1871019"/>
    <lineage>
        <taxon>Bacteria</taxon>
        <taxon>Bacillati</taxon>
        <taxon>Actinomycetota</taxon>
        <taxon>Coriobacteriia</taxon>
        <taxon>Coriobacteriales</taxon>
        <taxon>Coriobacteriaceae</taxon>
        <taxon>Enorma</taxon>
    </lineage>
</organism>
<dbReference type="RefSeq" id="WP_289545874.1">
    <property type="nucleotide sequence ID" value="NZ_JAUDDZ010000016.1"/>
</dbReference>
<dbReference type="InterPro" id="IPR004358">
    <property type="entry name" value="Sig_transdc_His_kin-like_C"/>
</dbReference>
<accession>A0ABT7VCR9</accession>
<dbReference type="Proteomes" id="UP001529421">
    <property type="component" value="Unassembled WGS sequence"/>
</dbReference>
<protein>
    <recommendedName>
        <fullName evidence="7">Sensor-like histidine kinase SenX3</fullName>
        <ecNumber evidence="2">2.7.13.3</ecNumber>
    </recommendedName>
</protein>
<sequence length="90" mass="9905">MAGDVSLMLTRARRDAELTVRNPCVGLDASETDRLFERFYRPDPSRERGTGGYGIGLSIARSATERRGGKIRAKKVGDDLEIVVTLPLAR</sequence>
<dbReference type="SUPFAM" id="SSF55874">
    <property type="entry name" value="ATPase domain of HSP90 chaperone/DNA topoisomerase II/histidine kinase"/>
    <property type="match status" value="1"/>
</dbReference>
<evidence type="ECO:0000256" key="3">
    <source>
        <dbReference type="ARBA" id="ARBA00022553"/>
    </source>
</evidence>
<comment type="catalytic activity">
    <reaction evidence="1">
        <text>ATP + protein L-histidine = ADP + protein N-phospho-L-histidine.</text>
        <dbReference type="EC" id="2.7.13.3"/>
    </reaction>
</comment>
<feature type="domain" description="Histidine kinase" evidence="8">
    <location>
        <begin position="1"/>
        <end position="90"/>
    </location>
</feature>
<dbReference type="PRINTS" id="PR00344">
    <property type="entry name" value="BCTRLSENSOR"/>
</dbReference>
<evidence type="ECO:0000256" key="4">
    <source>
        <dbReference type="ARBA" id="ARBA00022679"/>
    </source>
</evidence>
<name>A0ABT7VCR9_9ACTN</name>
<dbReference type="CDD" id="cd00075">
    <property type="entry name" value="HATPase"/>
    <property type="match status" value="1"/>
</dbReference>
<dbReference type="InterPro" id="IPR005467">
    <property type="entry name" value="His_kinase_dom"/>
</dbReference>
<evidence type="ECO:0000256" key="7">
    <source>
        <dbReference type="ARBA" id="ARBA00039401"/>
    </source>
</evidence>
<keyword evidence="5 9" id="KW-0418">Kinase</keyword>
<dbReference type="Gene3D" id="3.30.565.10">
    <property type="entry name" value="Histidine kinase-like ATPase, C-terminal domain"/>
    <property type="match status" value="1"/>
</dbReference>
<comment type="caution">
    <text evidence="9">The sequence shown here is derived from an EMBL/GenBank/DDBJ whole genome shotgun (WGS) entry which is preliminary data.</text>
</comment>
<keyword evidence="10" id="KW-1185">Reference proteome</keyword>
<evidence type="ECO:0000259" key="8">
    <source>
        <dbReference type="PROSITE" id="PS50109"/>
    </source>
</evidence>
<dbReference type="EMBL" id="JAUDDZ010000016">
    <property type="protein sequence ID" value="MDM8275669.1"/>
    <property type="molecule type" value="Genomic_DNA"/>
</dbReference>
<dbReference type="PROSITE" id="PS50109">
    <property type="entry name" value="HIS_KIN"/>
    <property type="match status" value="1"/>
</dbReference>
<evidence type="ECO:0000256" key="1">
    <source>
        <dbReference type="ARBA" id="ARBA00000085"/>
    </source>
</evidence>
<dbReference type="EC" id="2.7.13.3" evidence="2"/>
<proteinExistence type="predicted"/>
<gene>
    <name evidence="9" type="ORF">QUW28_09230</name>
</gene>
<dbReference type="PANTHER" id="PTHR45453:SF1">
    <property type="entry name" value="PHOSPHATE REGULON SENSOR PROTEIN PHOR"/>
    <property type="match status" value="1"/>
</dbReference>
<dbReference type="Pfam" id="PF02518">
    <property type="entry name" value="HATPase_c"/>
    <property type="match status" value="1"/>
</dbReference>
<keyword evidence="4" id="KW-0808">Transferase</keyword>
<keyword evidence="6" id="KW-0902">Two-component regulatory system</keyword>
<evidence type="ECO:0000256" key="5">
    <source>
        <dbReference type="ARBA" id="ARBA00022777"/>
    </source>
</evidence>